<accession>A0A9P8E336</accession>
<feature type="region of interest" description="Disordered" evidence="1">
    <location>
        <begin position="970"/>
        <end position="1005"/>
    </location>
</feature>
<gene>
    <name evidence="3" type="ORF">KCU76_g15550</name>
</gene>
<proteinExistence type="predicted"/>
<feature type="region of interest" description="Disordered" evidence="1">
    <location>
        <begin position="820"/>
        <end position="919"/>
    </location>
</feature>
<comment type="caution">
    <text evidence="3">The sequence shown here is derived from an EMBL/GenBank/DDBJ whole genome shotgun (WGS) entry which is preliminary data.</text>
</comment>
<keyword evidence="2" id="KW-0472">Membrane</keyword>
<feature type="compositionally biased region" description="Polar residues" evidence="1">
    <location>
        <begin position="1"/>
        <end position="11"/>
    </location>
</feature>
<reference evidence="3" key="2">
    <citation type="submission" date="2021-08" db="EMBL/GenBank/DDBJ databases">
        <authorList>
            <person name="Gostincar C."/>
            <person name="Sun X."/>
            <person name="Song Z."/>
            <person name="Gunde-Cimerman N."/>
        </authorList>
    </citation>
    <scope>NUCLEOTIDE SEQUENCE</scope>
    <source>
        <strain evidence="3">EXF-9911</strain>
    </source>
</reference>
<keyword evidence="2" id="KW-0812">Transmembrane</keyword>
<feature type="compositionally biased region" description="Basic and acidic residues" evidence="1">
    <location>
        <begin position="989"/>
        <end position="1005"/>
    </location>
</feature>
<organism evidence="3 4">
    <name type="scientific">Aureobasidium melanogenum</name>
    <name type="common">Aureobasidium pullulans var. melanogenum</name>
    <dbReference type="NCBI Taxonomy" id="46634"/>
    <lineage>
        <taxon>Eukaryota</taxon>
        <taxon>Fungi</taxon>
        <taxon>Dikarya</taxon>
        <taxon>Ascomycota</taxon>
        <taxon>Pezizomycotina</taxon>
        <taxon>Dothideomycetes</taxon>
        <taxon>Dothideomycetidae</taxon>
        <taxon>Dothideales</taxon>
        <taxon>Saccotheciaceae</taxon>
        <taxon>Aureobasidium</taxon>
    </lineage>
</organism>
<dbReference type="SUPFAM" id="SSF53448">
    <property type="entry name" value="Nucleotide-diphospho-sugar transferases"/>
    <property type="match status" value="1"/>
</dbReference>
<feature type="region of interest" description="Disordered" evidence="1">
    <location>
        <begin position="1"/>
        <end position="32"/>
    </location>
</feature>
<feature type="non-terminal residue" evidence="3">
    <location>
        <position position="1"/>
    </location>
</feature>
<evidence type="ECO:0000313" key="4">
    <source>
        <dbReference type="Proteomes" id="UP000779574"/>
    </source>
</evidence>
<dbReference type="OrthoDB" id="2590398at2759"/>
<evidence type="ECO:0000256" key="2">
    <source>
        <dbReference type="SAM" id="Phobius"/>
    </source>
</evidence>
<feature type="compositionally biased region" description="Acidic residues" evidence="1">
    <location>
        <begin position="970"/>
        <end position="988"/>
    </location>
</feature>
<feature type="compositionally biased region" description="Low complexity" evidence="1">
    <location>
        <begin position="891"/>
        <end position="910"/>
    </location>
</feature>
<feature type="transmembrane region" description="Helical" evidence="2">
    <location>
        <begin position="600"/>
        <end position="619"/>
    </location>
</feature>
<protein>
    <submittedName>
        <fullName evidence="3">Glycosyl transferase</fullName>
    </submittedName>
</protein>
<evidence type="ECO:0000313" key="3">
    <source>
        <dbReference type="EMBL" id="KAG9678547.1"/>
    </source>
</evidence>
<feature type="compositionally biased region" description="Basic and acidic residues" evidence="1">
    <location>
        <begin position="177"/>
        <end position="193"/>
    </location>
</feature>
<feature type="compositionally biased region" description="Polar residues" evidence="1">
    <location>
        <begin position="115"/>
        <end position="124"/>
    </location>
</feature>
<dbReference type="EMBL" id="JAHFXF010001030">
    <property type="protein sequence ID" value="KAG9678547.1"/>
    <property type="molecule type" value="Genomic_DNA"/>
</dbReference>
<dbReference type="Pfam" id="PF13641">
    <property type="entry name" value="Glyco_tranf_2_3"/>
    <property type="match status" value="1"/>
</dbReference>
<name>A0A9P8E336_AURME</name>
<feature type="compositionally biased region" description="Basic and acidic residues" evidence="1">
    <location>
        <begin position="862"/>
        <end position="888"/>
    </location>
</feature>
<keyword evidence="2" id="KW-1133">Transmembrane helix</keyword>
<dbReference type="Proteomes" id="UP000779574">
    <property type="component" value="Unassembled WGS sequence"/>
</dbReference>
<feature type="transmembrane region" description="Helical" evidence="2">
    <location>
        <begin position="699"/>
        <end position="718"/>
    </location>
</feature>
<dbReference type="AlphaFoldDB" id="A0A9P8E336"/>
<feature type="region of interest" description="Disordered" evidence="1">
    <location>
        <begin position="104"/>
        <end position="200"/>
    </location>
</feature>
<feature type="transmembrane region" description="Helical" evidence="2">
    <location>
        <begin position="284"/>
        <end position="304"/>
    </location>
</feature>
<evidence type="ECO:0000256" key="1">
    <source>
        <dbReference type="SAM" id="MobiDB-lite"/>
    </source>
</evidence>
<sequence length="1005" mass="113165">MVRRSSNTATFIDQRVGSTDGGRDERASSINPATDVIVPSTLLNALNSGPYESHINQFQSVENQGTSNDFDVRQVAQKLHEETNRILARSASISIAELARTPAPRPELDFRKTSLEPNFESNLRNRGPGPRRTDRGQHALSTVTEGRVTADHSPATTNDYFGNYSIGAQGPRLQRRTSSDRSVSRKVRLDEPSPTHLNPLRLQDRTYSHDIDEIRVSTQRPRRSTADVSRKGSIVQRSASVVLDTVENVKQAIRRSSIHDVYEKAKKRGVELQRSKWAMRLFEYTFYLILVAFVYFVLIGLPLWKGTVYWLYWVFDRKFTVAGTWAVTIGIAFIYAYTPLLVFFEKDPPMPVDLDNIDPTRTPGVHNTALMIPCYKSAKIIGPTLEAALKIFPPSHIFVIANGNSPTPLDDTEVVCRPYGVNHVWSPVGSKIVAQFVGCYAARGFKNVLLIDDDCALPPNFPIVSDRMTPTIKCIGYTIKSVGPESSRGTLCQQAQDLEYKISGIQRALAGYVGSATFPHGAISLWDRDFLIQTFYKHPGFSVSEDWFFGHVARQLGSRITMCTSVFIETETPSAVFFSSGGARGGFGEMTIFKQRFHRWNFFFVNGLYYNMAYILGSWKLGFWELGAKLFVFQEVYETLLYLLSPFVLPISIIVRPAFFGYLFAGTFVLYFLNVVIFNELHLRLKKERVGSTCLYLYYMPYKVVLTLVNVGSCYWSLYKYAKYFARRHPKIVEDEKAVDVVLRMEEQHDTLADQGRRMTITAVGAQTQGSVVEQTPSGPTERKMTVTALGPKLDIQPMSPVAEQPEVFTPAIRLQGERVTFTSRRSNSSSVKIERLPTQTSEAISPSQYPSTPLVPTTTPEKTDAKSLERHSSRGRRSDAKSLDRHSSRSLRSPSIQSSSLRRSTSLTRSQHDSADFASPGFEELMDRLAVIESRLNPRTVSAVEVLIDEEVVPKSAPEIRFPIYALPIDEEEEEDEDEEDEGYELYDLEKLNSGKTEDSKSMV</sequence>
<feature type="transmembrane region" description="Helical" evidence="2">
    <location>
        <begin position="324"/>
        <end position="344"/>
    </location>
</feature>
<dbReference type="Gene3D" id="3.90.550.10">
    <property type="entry name" value="Spore Coat Polysaccharide Biosynthesis Protein SpsA, Chain A"/>
    <property type="match status" value="1"/>
</dbReference>
<feature type="transmembrane region" description="Helical" evidence="2">
    <location>
        <begin position="639"/>
        <end position="655"/>
    </location>
</feature>
<keyword evidence="3" id="KW-0808">Transferase</keyword>
<dbReference type="GO" id="GO:0016740">
    <property type="term" value="F:transferase activity"/>
    <property type="evidence" value="ECO:0007669"/>
    <property type="project" value="UniProtKB-KW"/>
</dbReference>
<feature type="compositionally biased region" description="Polar residues" evidence="1">
    <location>
        <begin position="821"/>
        <end position="861"/>
    </location>
</feature>
<dbReference type="InterPro" id="IPR029044">
    <property type="entry name" value="Nucleotide-diphossugar_trans"/>
</dbReference>
<reference evidence="3" key="1">
    <citation type="journal article" date="2021" name="J Fungi (Basel)">
        <title>Virulence traits and population genomics of the black yeast Aureobasidium melanogenum.</title>
        <authorList>
            <person name="Cernosa A."/>
            <person name="Sun X."/>
            <person name="Gostincar C."/>
            <person name="Fang C."/>
            <person name="Gunde-Cimerman N."/>
            <person name="Song Z."/>
        </authorList>
    </citation>
    <scope>NUCLEOTIDE SEQUENCE</scope>
    <source>
        <strain evidence="3">EXF-9911</strain>
    </source>
</reference>
<feature type="transmembrane region" description="Helical" evidence="2">
    <location>
        <begin position="662"/>
        <end position="679"/>
    </location>
</feature>